<comment type="caution">
    <text evidence="1">The sequence shown here is derived from an EMBL/GenBank/DDBJ whole genome shotgun (WGS) entry which is preliminary data.</text>
</comment>
<dbReference type="AlphaFoldDB" id="A0AA88J2W9"/>
<dbReference type="EMBL" id="JAUPFM010000019">
    <property type="protein sequence ID" value="KAK2820867.1"/>
    <property type="molecule type" value="Genomic_DNA"/>
</dbReference>
<keyword evidence="2" id="KW-1185">Reference proteome</keyword>
<proteinExistence type="predicted"/>
<sequence length="108" mass="12070">MWCIFTGACQAHKDLLHRRLSQAGLQQLYNVITSTPAVAYKCRWRCQMFFSAVACVPVKVEVDGQQSADGKNCESIGSETGWKEELSTHTDAETMEEVETLTEQLVVV</sequence>
<organism evidence="1 2">
    <name type="scientific">Channa striata</name>
    <name type="common">Snakehead murrel</name>
    <name type="synonym">Ophicephalus striatus</name>
    <dbReference type="NCBI Taxonomy" id="64152"/>
    <lineage>
        <taxon>Eukaryota</taxon>
        <taxon>Metazoa</taxon>
        <taxon>Chordata</taxon>
        <taxon>Craniata</taxon>
        <taxon>Vertebrata</taxon>
        <taxon>Euteleostomi</taxon>
        <taxon>Actinopterygii</taxon>
        <taxon>Neopterygii</taxon>
        <taxon>Teleostei</taxon>
        <taxon>Neoteleostei</taxon>
        <taxon>Acanthomorphata</taxon>
        <taxon>Anabantaria</taxon>
        <taxon>Anabantiformes</taxon>
        <taxon>Channoidei</taxon>
        <taxon>Channidae</taxon>
        <taxon>Channa</taxon>
    </lineage>
</organism>
<accession>A0AA88J2W9</accession>
<dbReference type="Proteomes" id="UP001187415">
    <property type="component" value="Unassembled WGS sequence"/>
</dbReference>
<evidence type="ECO:0000313" key="2">
    <source>
        <dbReference type="Proteomes" id="UP001187415"/>
    </source>
</evidence>
<protein>
    <submittedName>
        <fullName evidence="1">Uncharacterized protein</fullName>
    </submittedName>
</protein>
<reference evidence="1" key="1">
    <citation type="submission" date="2023-07" db="EMBL/GenBank/DDBJ databases">
        <title>Chromosome-level Genome Assembly of Striped Snakehead (Channa striata).</title>
        <authorList>
            <person name="Liu H."/>
        </authorList>
    </citation>
    <scope>NUCLEOTIDE SEQUENCE</scope>
    <source>
        <strain evidence="1">Gz</strain>
        <tissue evidence="1">Muscle</tissue>
    </source>
</reference>
<gene>
    <name evidence="1" type="ORF">Q5P01_023826</name>
</gene>
<evidence type="ECO:0000313" key="1">
    <source>
        <dbReference type="EMBL" id="KAK2820867.1"/>
    </source>
</evidence>
<name>A0AA88J2W9_CHASR</name>